<keyword evidence="2" id="KW-0648">Protein biosynthesis</keyword>
<dbReference type="FunFam" id="3.30.1360.40:FF:000001">
    <property type="entry name" value="Ribosome-recycling factor"/>
    <property type="match status" value="1"/>
</dbReference>
<dbReference type="InterPro" id="IPR023584">
    <property type="entry name" value="Ribosome_recyc_fac_dom"/>
</dbReference>
<name>A0A2H0BEK0_UNCKA</name>
<comment type="similarity">
    <text evidence="1">Belongs to the RRF family.</text>
</comment>
<reference evidence="5 6" key="1">
    <citation type="submission" date="2017-09" db="EMBL/GenBank/DDBJ databases">
        <title>Depth-based differentiation of microbial function through sediment-hosted aquifers and enrichment of novel symbionts in the deep terrestrial subsurface.</title>
        <authorList>
            <person name="Probst A.J."/>
            <person name="Ladd B."/>
            <person name="Jarett J.K."/>
            <person name="Geller-Mcgrath D.E."/>
            <person name="Sieber C.M."/>
            <person name="Emerson J.B."/>
            <person name="Anantharaman K."/>
            <person name="Thomas B.C."/>
            <person name="Malmstrom R."/>
            <person name="Stieglmeier M."/>
            <person name="Klingl A."/>
            <person name="Woyke T."/>
            <person name="Ryan C.M."/>
            <person name="Banfield J.F."/>
        </authorList>
    </citation>
    <scope>NUCLEOTIDE SEQUENCE [LARGE SCALE GENOMIC DNA]</scope>
    <source>
        <strain evidence="5">CG22_combo_CG10-13_8_21_14_all_39_12</strain>
    </source>
</reference>
<dbReference type="Proteomes" id="UP000228495">
    <property type="component" value="Unassembled WGS sequence"/>
</dbReference>
<evidence type="ECO:0000313" key="5">
    <source>
        <dbReference type="EMBL" id="PIP56095.1"/>
    </source>
</evidence>
<feature type="region of interest" description="Disordered" evidence="3">
    <location>
        <begin position="138"/>
        <end position="159"/>
    </location>
</feature>
<evidence type="ECO:0000256" key="1">
    <source>
        <dbReference type="ARBA" id="ARBA00005912"/>
    </source>
</evidence>
<dbReference type="Gene3D" id="3.30.1360.40">
    <property type="match status" value="1"/>
</dbReference>
<evidence type="ECO:0000259" key="4">
    <source>
        <dbReference type="Pfam" id="PF01765"/>
    </source>
</evidence>
<dbReference type="InterPro" id="IPR036191">
    <property type="entry name" value="RRF_sf"/>
</dbReference>
<dbReference type="InterPro" id="IPR002661">
    <property type="entry name" value="Ribosome_recyc_fac"/>
</dbReference>
<evidence type="ECO:0000313" key="6">
    <source>
        <dbReference type="Proteomes" id="UP000228495"/>
    </source>
</evidence>
<evidence type="ECO:0000256" key="2">
    <source>
        <dbReference type="ARBA" id="ARBA00022917"/>
    </source>
</evidence>
<organism evidence="5 6">
    <name type="scientific">candidate division WWE3 bacterium CG22_combo_CG10-13_8_21_14_all_39_12</name>
    <dbReference type="NCBI Taxonomy" id="1975094"/>
    <lineage>
        <taxon>Bacteria</taxon>
        <taxon>Katanobacteria</taxon>
    </lineage>
</organism>
<proteinExistence type="inferred from homology"/>
<dbReference type="Pfam" id="PF01765">
    <property type="entry name" value="RRF"/>
    <property type="match status" value="1"/>
</dbReference>
<dbReference type="GO" id="GO:0006412">
    <property type="term" value="P:translation"/>
    <property type="evidence" value="ECO:0007669"/>
    <property type="project" value="UniProtKB-KW"/>
</dbReference>
<sequence length="184" mass="20472">MIATMLIDAEKKFESTKTFLTQELAVMRTSQVSPALIQDIEVSAYDGTYTLKELGAISLQDVSTLVIQVWDESVITGIEKALVQAQLGASPAVDGMTIRLAIPSISQEQRDAIIKTVKQKTEDAKVAVRNIRQDKNKAFDEMEENGKISEDENKRAKKDLQEMVDSANTQLETIRDNKIQALRS</sequence>
<dbReference type="PANTHER" id="PTHR20982:SF3">
    <property type="entry name" value="MITOCHONDRIAL RIBOSOME RECYCLING FACTOR PSEUDO 1"/>
    <property type="match status" value="1"/>
</dbReference>
<feature type="domain" description="Ribosome recycling factor" evidence="4">
    <location>
        <begin position="21"/>
        <end position="181"/>
    </location>
</feature>
<comment type="caution">
    <text evidence="5">The sequence shown here is derived from an EMBL/GenBank/DDBJ whole genome shotgun (WGS) entry which is preliminary data.</text>
</comment>
<accession>A0A2H0BEK0</accession>
<evidence type="ECO:0000256" key="3">
    <source>
        <dbReference type="SAM" id="MobiDB-lite"/>
    </source>
</evidence>
<gene>
    <name evidence="5" type="ORF">COX05_04820</name>
</gene>
<dbReference type="SUPFAM" id="SSF55194">
    <property type="entry name" value="Ribosome recycling factor, RRF"/>
    <property type="match status" value="1"/>
</dbReference>
<dbReference type="EMBL" id="PCSU01000088">
    <property type="protein sequence ID" value="PIP56095.1"/>
    <property type="molecule type" value="Genomic_DNA"/>
</dbReference>
<dbReference type="PANTHER" id="PTHR20982">
    <property type="entry name" value="RIBOSOME RECYCLING FACTOR"/>
    <property type="match status" value="1"/>
</dbReference>
<dbReference type="Gene3D" id="1.10.132.20">
    <property type="entry name" value="Ribosome-recycling factor"/>
    <property type="match status" value="1"/>
</dbReference>
<dbReference type="GO" id="GO:0043023">
    <property type="term" value="F:ribosomal large subunit binding"/>
    <property type="evidence" value="ECO:0007669"/>
    <property type="project" value="TreeGrafter"/>
</dbReference>
<dbReference type="AlphaFoldDB" id="A0A2H0BEK0"/>
<protein>
    <submittedName>
        <fullName evidence="5">Ribosome recycling factor</fullName>
    </submittedName>
</protein>